<proteinExistence type="predicted"/>
<dbReference type="PROSITE" id="PS51257">
    <property type="entry name" value="PROKAR_LIPOPROTEIN"/>
    <property type="match status" value="1"/>
</dbReference>
<comment type="caution">
    <text evidence="6">The sequence shown here is derived from an EMBL/GenBank/DDBJ whole genome shotgun (WGS) entry which is preliminary data.</text>
</comment>
<evidence type="ECO:0000313" key="6">
    <source>
        <dbReference type="EMBL" id="MBO1751703.1"/>
    </source>
</evidence>
<evidence type="ECO:0000256" key="4">
    <source>
        <dbReference type="SAM" id="SignalP"/>
    </source>
</evidence>
<dbReference type="Pfam" id="PF14257">
    <property type="entry name" value="DUF4349"/>
    <property type="match status" value="1"/>
</dbReference>
<protein>
    <submittedName>
        <fullName evidence="6">DUF4349 domain-containing protein</fullName>
    </submittedName>
</protein>
<feature type="region of interest" description="Disordered" evidence="2">
    <location>
        <begin position="295"/>
        <end position="317"/>
    </location>
</feature>
<keyword evidence="3" id="KW-0472">Membrane</keyword>
<keyword evidence="7" id="KW-1185">Reference proteome</keyword>
<feature type="region of interest" description="Disordered" evidence="2">
    <location>
        <begin position="20"/>
        <end position="78"/>
    </location>
</feature>
<feature type="chain" id="PRO_5038898531" evidence="4">
    <location>
        <begin position="21"/>
        <end position="317"/>
    </location>
</feature>
<evidence type="ECO:0000256" key="2">
    <source>
        <dbReference type="SAM" id="MobiDB-lite"/>
    </source>
</evidence>
<keyword evidence="4" id="KW-0732">Signal</keyword>
<feature type="signal peptide" evidence="4">
    <location>
        <begin position="1"/>
        <end position="20"/>
    </location>
</feature>
<dbReference type="Proteomes" id="UP000664209">
    <property type="component" value="Unassembled WGS sequence"/>
</dbReference>
<dbReference type="InterPro" id="IPR025645">
    <property type="entry name" value="DUF4349"/>
</dbReference>
<feature type="domain" description="DUF4349" evidence="5">
    <location>
        <begin position="78"/>
        <end position="284"/>
    </location>
</feature>
<feature type="compositionally biased region" description="Low complexity" evidence="2">
    <location>
        <begin position="43"/>
        <end position="56"/>
    </location>
</feature>
<evidence type="ECO:0000313" key="7">
    <source>
        <dbReference type="Proteomes" id="UP000664209"/>
    </source>
</evidence>
<keyword evidence="3" id="KW-1133">Transmembrane helix</keyword>
<keyword evidence="3" id="KW-0812">Transmembrane</keyword>
<dbReference type="RefSeq" id="WP_208055376.1">
    <property type="nucleotide sequence ID" value="NZ_JAGEMK010000003.1"/>
</dbReference>
<sequence>MRRLLTVMVALLLALTGCSATSGSDAGAEPSGGYVGHERAAGEDGTATDDAAAGEESTADLDEGGLGGEASGDGESARQVITTGYVSMTVEDPRQAARESARLVEHVGGWVEQRSETSADGDLDASALLVVRIPATEVTTTLERLEELGEVQQISQSSDDVTAQSQDLDARIRALRTSISRLEALLERSGSVEEIVEAEQVLTDRQSQLESLESQRSRLSEQVAMSTFELDLWSTPPSAIEARGGFLGGLSTGWDSLVSTLAGLSLALGVLLPWLILLGLVALVAVAVRRRLGRRQTATAPSAAPSSPPEEPSSTQP</sequence>
<evidence type="ECO:0000256" key="1">
    <source>
        <dbReference type="SAM" id="Coils"/>
    </source>
</evidence>
<name>A0A939RVK1_9CELL</name>
<feature type="coiled-coil region" evidence="1">
    <location>
        <begin position="195"/>
        <end position="222"/>
    </location>
</feature>
<accession>A0A939RVK1</accession>
<reference evidence="6" key="1">
    <citation type="submission" date="2021-03" db="EMBL/GenBank/DDBJ databases">
        <title>Actinotalea soli sp. nov., isolated from soil.</title>
        <authorList>
            <person name="Ping W."/>
            <person name="Zhang J."/>
        </authorList>
    </citation>
    <scope>NUCLEOTIDE SEQUENCE</scope>
    <source>
        <strain evidence="6">BY-33</strain>
    </source>
</reference>
<evidence type="ECO:0000259" key="5">
    <source>
        <dbReference type="Pfam" id="PF14257"/>
    </source>
</evidence>
<gene>
    <name evidence="6" type="ORF">J4G33_07800</name>
</gene>
<feature type="transmembrane region" description="Helical" evidence="3">
    <location>
        <begin position="266"/>
        <end position="288"/>
    </location>
</feature>
<dbReference type="AlphaFoldDB" id="A0A939RVK1"/>
<keyword evidence="1" id="KW-0175">Coiled coil</keyword>
<feature type="compositionally biased region" description="Low complexity" evidence="2">
    <location>
        <begin position="295"/>
        <end position="305"/>
    </location>
</feature>
<evidence type="ECO:0000256" key="3">
    <source>
        <dbReference type="SAM" id="Phobius"/>
    </source>
</evidence>
<organism evidence="6 7">
    <name type="scientific">Actinotalea soli</name>
    <dbReference type="NCBI Taxonomy" id="2819234"/>
    <lineage>
        <taxon>Bacteria</taxon>
        <taxon>Bacillati</taxon>
        <taxon>Actinomycetota</taxon>
        <taxon>Actinomycetes</taxon>
        <taxon>Micrococcales</taxon>
        <taxon>Cellulomonadaceae</taxon>
        <taxon>Actinotalea</taxon>
    </lineage>
</organism>
<dbReference type="EMBL" id="JAGEMK010000003">
    <property type="protein sequence ID" value="MBO1751703.1"/>
    <property type="molecule type" value="Genomic_DNA"/>
</dbReference>